<dbReference type="AlphaFoldDB" id="A0AA38S1S2"/>
<accession>A0AA38S1S2</accession>
<evidence type="ECO:0000313" key="2">
    <source>
        <dbReference type="Proteomes" id="UP001174691"/>
    </source>
</evidence>
<gene>
    <name evidence="1" type="ORF">NKR19_g300</name>
</gene>
<keyword evidence="2" id="KW-1185">Reference proteome</keyword>
<evidence type="ECO:0000313" key="1">
    <source>
        <dbReference type="EMBL" id="KAJ9165434.1"/>
    </source>
</evidence>
<sequence length="126" mass="14332">MKEEGFARTTPGIPRWSPTRVLVWRSSAYLGESGRDPEFSDVYGRTWKETTAELFMSCWLNDSVTVLTRGGRHSLELCLGAFLVPGTNREDPAVRDIRWDPTVNLDEDEPCGNVILGRNRMDFPRV</sequence>
<protein>
    <submittedName>
        <fullName evidence="1">Uncharacterized protein</fullName>
    </submittedName>
</protein>
<organism evidence="1 2">
    <name type="scientific">Coniochaeta hoffmannii</name>
    <dbReference type="NCBI Taxonomy" id="91930"/>
    <lineage>
        <taxon>Eukaryota</taxon>
        <taxon>Fungi</taxon>
        <taxon>Dikarya</taxon>
        <taxon>Ascomycota</taxon>
        <taxon>Pezizomycotina</taxon>
        <taxon>Sordariomycetes</taxon>
        <taxon>Sordariomycetidae</taxon>
        <taxon>Coniochaetales</taxon>
        <taxon>Coniochaetaceae</taxon>
        <taxon>Coniochaeta</taxon>
    </lineage>
</organism>
<dbReference type="Proteomes" id="UP001174691">
    <property type="component" value="Unassembled WGS sequence"/>
</dbReference>
<proteinExistence type="predicted"/>
<reference evidence="1" key="1">
    <citation type="submission" date="2022-07" db="EMBL/GenBank/DDBJ databases">
        <title>Fungi with potential for degradation of polypropylene.</title>
        <authorList>
            <person name="Gostincar C."/>
        </authorList>
    </citation>
    <scope>NUCLEOTIDE SEQUENCE</scope>
    <source>
        <strain evidence="1">EXF-13287</strain>
    </source>
</reference>
<dbReference type="EMBL" id="JANBVN010000003">
    <property type="protein sequence ID" value="KAJ9165434.1"/>
    <property type="molecule type" value="Genomic_DNA"/>
</dbReference>
<comment type="caution">
    <text evidence="1">The sequence shown here is derived from an EMBL/GenBank/DDBJ whole genome shotgun (WGS) entry which is preliminary data.</text>
</comment>
<name>A0AA38S1S2_9PEZI</name>